<name>A0A6L5HYA0_9PSED</name>
<dbReference type="EMBL" id="WIVU01000037">
    <property type="protein sequence ID" value="MQU07445.1"/>
    <property type="molecule type" value="Genomic_DNA"/>
</dbReference>
<comment type="caution">
    <text evidence="3">The sequence shown here is derived from an EMBL/GenBank/DDBJ whole genome shotgun (WGS) entry which is preliminary data.</text>
</comment>
<evidence type="ECO:0000313" key="4">
    <source>
        <dbReference type="Proteomes" id="UP000478064"/>
    </source>
</evidence>
<dbReference type="PANTHER" id="PTHR43056:SF10">
    <property type="entry name" value="COCE_NOND FAMILY, PUTATIVE (AFU_ORTHOLOGUE AFUA_7G00600)-RELATED"/>
    <property type="match status" value="1"/>
</dbReference>
<dbReference type="InterPro" id="IPR013736">
    <property type="entry name" value="Xaa-Pro_dipept_C"/>
</dbReference>
<accession>A0A6L5HYA0</accession>
<dbReference type="InterPro" id="IPR005674">
    <property type="entry name" value="CocE/Ser_esterase"/>
</dbReference>
<dbReference type="Proteomes" id="UP000478064">
    <property type="component" value="Unassembled WGS sequence"/>
</dbReference>
<dbReference type="PANTHER" id="PTHR43056">
    <property type="entry name" value="PEPTIDASE S9 PROLYL OLIGOPEPTIDASE"/>
    <property type="match status" value="1"/>
</dbReference>
<organism evidence="3 4">
    <name type="scientific">Pseudomonas helleri</name>
    <dbReference type="NCBI Taxonomy" id="1608996"/>
    <lineage>
        <taxon>Bacteria</taxon>
        <taxon>Pseudomonadati</taxon>
        <taxon>Pseudomonadota</taxon>
        <taxon>Gammaproteobacteria</taxon>
        <taxon>Pseudomonadales</taxon>
        <taxon>Pseudomonadaceae</taxon>
        <taxon>Pseudomonas</taxon>
    </lineage>
</organism>
<proteinExistence type="predicted"/>
<dbReference type="InterPro" id="IPR050585">
    <property type="entry name" value="Xaa-Pro_dipeptidyl-ppase/CocE"/>
</dbReference>
<dbReference type="Pfam" id="PF02129">
    <property type="entry name" value="Peptidase_S15"/>
    <property type="match status" value="1"/>
</dbReference>
<reference evidence="3 4" key="1">
    <citation type="submission" date="2019-10" db="EMBL/GenBank/DDBJ databases">
        <title>Evaluation of single-gene subtyping targets for Pseudomonas.</title>
        <authorList>
            <person name="Reichler S.J."/>
            <person name="Orsi R.H."/>
            <person name="Wiedmann M."/>
            <person name="Martin N.H."/>
            <person name="Murphy S.I."/>
        </authorList>
    </citation>
    <scope>NUCLEOTIDE SEQUENCE [LARGE SCALE GENOMIC DNA]</scope>
    <source>
        <strain evidence="3 4">FSL R10-1637</strain>
    </source>
</reference>
<dbReference type="InterPro" id="IPR029058">
    <property type="entry name" value="AB_hydrolase_fold"/>
</dbReference>
<dbReference type="NCBIfam" id="TIGR00976">
    <property type="entry name" value="CocE_NonD"/>
    <property type="match status" value="1"/>
</dbReference>
<gene>
    <name evidence="3" type="ORF">GHO27_17290</name>
</gene>
<dbReference type="Gene3D" id="3.40.50.1820">
    <property type="entry name" value="alpha/beta hydrolase"/>
    <property type="match status" value="1"/>
</dbReference>
<evidence type="ECO:0000256" key="1">
    <source>
        <dbReference type="ARBA" id="ARBA00022801"/>
    </source>
</evidence>
<dbReference type="SMART" id="SM00939">
    <property type="entry name" value="PepX_C"/>
    <property type="match status" value="1"/>
</dbReference>
<dbReference type="InterPro" id="IPR000383">
    <property type="entry name" value="Xaa-Pro-like_dom"/>
</dbReference>
<feature type="domain" description="Xaa-Pro dipeptidyl-peptidase C-terminal" evidence="2">
    <location>
        <begin position="315"/>
        <end position="547"/>
    </location>
</feature>
<dbReference type="GO" id="GO:0008239">
    <property type="term" value="F:dipeptidyl-peptidase activity"/>
    <property type="evidence" value="ECO:0007669"/>
    <property type="project" value="InterPro"/>
</dbReference>
<dbReference type="InterPro" id="IPR008979">
    <property type="entry name" value="Galactose-bd-like_sf"/>
</dbReference>
<evidence type="ECO:0000259" key="2">
    <source>
        <dbReference type="SMART" id="SM00939"/>
    </source>
</evidence>
<dbReference type="SUPFAM" id="SSF53474">
    <property type="entry name" value="alpha/beta-Hydrolases"/>
    <property type="match status" value="1"/>
</dbReference>
<dbReference type="Gene3D" id="2.60.120.260">
    <property type="entry name" value="Galactose-binding domain-like"/>
    <property type="match status" value="1"/>
</dbReference>
<dbReference type="RefSeq" id="WP_153374401.1">
    <property type="nucleotide sequence ID" value="NZ_WIVU01000037.1"/>
</dbReference>
<dbReference type="AlphaFoldDB" id="A0A6L5HYA0"/>
<protein>
    <submittedName>
        <fullName evidence="3">CocE/NonD family hydrolase</fullName>
    </submittedName>
</protein>
<dbReference type="Pfam" id="PF08530">
    <property type="entry name" value="PepX_C"/>
    <property type="match status" value="1"/>
</dbReference>
<keyword evidence="1 3" id="KW-0378">Hydrolase</keyword>
<sequence length="553" mass="59730">MSSTFTYPGLLEVQAPETLSMTTADGVRLDADVYRPVGTGRFPVLLMRQAYGRRIACTLCYAHPSWYAAHGYLVVVQDIRGRGTSEGTFHPGRHEEADGAAAVEWAAQLPGSDGQVGMYGFSYQGCAQLLAATGDCPSLKAVAPAMAPWDIGRGWMYENGAMQLKQMVEWGVQISAEASRRQGDAQGYAQHKAFAAAPTWQQAVSAQPSVLTEHAEQSHYQDWRQWPVDDANWAAISPYAKAEQIAARALPTLLIGGWFDTFINGTLAAFHELTRLKHPALRLVVGPWLHFPWRRHVGGVDFGPEADLNTDALHIAFFDEHLKGIAPAEQSRIRLFDMGTLQWRTFADWPTQQRALYLQGTGRASMDVEAGTLTDQPVEPGCECVVHDPWRPAPAVGGCFGVVPGPVDRSAVDYRGDVLTFTSPALSSPLVLAGDLAATVSATCDRRSFDVSCVFSRVLASGVAQPLSSGYVHLRQVPEAPVQVPMVATCVTLQPGERIRLSIAASDFPAHPINPGTGQNPMTSPAVEALVTTIVIRLGGADGSFIELPFLPS</sequence>
<evidence type="ECO:0000313" key="3">
    <source>
        <dbReference type="EMBL" id="MQU07445.1"/>
    </source>
</evidence>
<dbReference type="SUPFAM" id="SSF49785">
    <property type="entry name" value="Galactose-binding domain-like"/>
    <property type="match status" value="1"/>
</dbReference>
<dbReference type="Gene3D" id="1.10.3020.10">
    <property type="entry name" value="alpha-amino acid ester hydrolase ( Helical cap domain)"/>
    <property type="match status" value="1"/>
</dbReference>